<dbReference type="Proteomes" id="UP000011910">
    <property type="component" value="Unassembled WGS sequence"/>
</dbReference>
<gene>
    <name evidence="6" type="ORF">ADICEAN_03161</name>
</gene>
<dbReference type="eggNOG" id="COG4888">
    <property type="taxonomic scope" value="Bacteria"/>
</dbReference>
<dbReference type="SUPFAM" id="SSF69318">
    <property type="entry name" value="Integrin alpha N-terminal domain"/>
    <property type="match status" value="2"/>
</dbReference>
<sequence length="986" mass="108489">MMRIAPALLLFPLAAHLLFSCQEKTSEPERLFTRLEAAQTGVHFKNMLTLSEDLDVFRYRNYYNGGGVAIGDINGDGLPDLFFTANMEQNRLYLNKGNFQFEDITEKAGILNDKVWATGVSMADVNGDGLLDIYVCNSGDVFGGKRENELYINNGDLTFTESAAAYGLADKGFGTHAAFFDFDQDGDLDCYVLNNSFRPVSSLGMQNIRHERDSTGGDKLYRNDGGRFLDISEEAGIWGSVIGFGLGVTVADVDGDGWQDIYISNDFFERDYLYINQKDGTFKDELPQRMGHISNFSMGTDAADLNNDGHPEIFVTDMLPESDQRLKTMVNYEDYDVYQLRLANDYFEQYMRNTLQLNRGDGSFAEVGQFAGVAATDWSWGALIADFNNDSRKEIFVTNGIERDLIDQDFINYLASEETLLATMKSGKADFKSLVEKMPSTKLPNYMFRQTAPLRFENVAEAWGLGELTFSNGAAYGDLDGDGDLDLVVNNLQEGAMLYRNNSDKQAANNYLKISLKGPDKNTYGVGARICAYTGGQVVMLENVPTKGFQSSMDYTMLMGLGKAKSLDSLVVHWGYGKMHSLKGVKTNQHLTLDIKDAQDGSPTLLQPAANAVFSPLALTTDIRHTENSYVDFNRQRLTYHMLSKEGPALAVADINGDGLDDVYVGGAAGQAGQLYLQTASGGLSPLAQPVFEKDREQEDVRAAFFDANGDGLPDLYVASGGNEFASSPRLLQDRLYLNRGQGRFERCTDCLPQFYAMASALKPADWDGDGDLDLFVGSRALAGQYGLAAPSYLLQNDGKGNFTNVTAKVSPTLGEWGMVTDASWADIDSDGDLDLLVVGDWSAVTIFKNNGANLERLYNTEGLENTQGWWNSIAASDLDGDGNVDLIVGNWGLNSKFSASPQAPLALYVADFDENQALDHIFARTLPDGKEYPLVLRHDLVRQLPGKKKNTPPTKPTPAKRYRMCFLPRNCRAPCAGKPIPLAAV</sequence>
<evidence type="ECO:0000313" key="6">
    <source>
        <dbReference type="EMBL" id="EMR01706.1"/>
    </source>
</evidence>
<dbReference type="AlphaFoldDB" id="M7N3A9"/>
<dbReference type="Pfam" id="PF13517">
    <property type="entry name" value="FG-GAP_3"/>
    <property type="match status" value="6"/>
</dbReference>
<feature type="chain" id="PRO_5004081590" evidence="4">
    <location>
        <begin position="18"/>
        <end position="986"/>
    </location>
</feature>
<accession>M7N3A9</accession>
<dbReference type="SMART" id="SM00191">
    <property type="entry name" value="Int_alpha"/>
    <property type="match status" value="3"/>
</dbReference>
<dbReference type="InterPro" id="IPR013519">
    <property type="entry name" value="Int_alpha_beta-p"/>
</dbReference>
<feature type="signal peptide" evidence="4">
    <location>
        <begin position="1"/>
        <end position="17"/>
    </location>
</feature>
<name>M7N3A9_9BACT</name>
<dbReference type="PANTHER" id="PTHR16026">
    <property type="entry name" value="CARTILAGE ACIDIC PROTEIN 1"/>
    <property type="match status" value="1"/>
</dbReference>
<keyword evidence="2" id="KW-0677">Repeat</keyword>
<dbReference type="PATRIC" id="fig|1279009.4.peg.3208"/>
<keyword evidence="1 4" id="KW-0732">Signal</keyword>
<dbReference type="Gene3D" id="2.130.10.130">
    <property type="entry name" value="Integrin alpha, N-terminal"/>
    <property type="match status" value="4"/>
</dbReference>
<dbReference type="EMBL" id="AODQ01000095">
    <property type="protein sequence ID" value="EMR01706.1"/>
    <property type="molecule type" value="Genomic_DNA"/>
</dbReference>
<evidence type="ECO:0000256" key="4">
    <source>
        <dbReference type="SAM" id="SignalP"/>
    </source>
</evidence>
<dbReference type="RefSeq" id="WP_009196544.1">
    <property type="nucleotide sequence ID" value="NZ_AODQ01000095.1"/>
</dbReference>
<evidence type="ECO:0000259" key="5">
    <source>
        <dbReference type="Pfam" id="PF07593"/>
    </source>
</evidence>
<proteinExistence type="predicted"/>
<evidence type="ECO:0000313" key="7">
    <source>
        <dbReference type="Proteomes" id="UP000011910"/>
    </source>
</evidence>
<dbReference type="OrthoDB" id="9816120at2"/>
<dbReference type="InterPro" id="IPR028994">
    <property type="entry name" value="Integrin_alpha_N"/>
</dbReference>
<dbReference type="PROSITE" id="PS51257">
    <property type="entry name" value="PROKAR_LIPOPROTEIN"/>
    <property type="match status" value="1"/>
</dbReference>
<keyword evidence="7" id="KW-1185">Reference proteome</keyword>
<dbReference type="InterPro" id="IPR027039">
    <property type="entry name" value="Crtac1"/>
</dbReference>
<evidence type="ECO:0000256" key="2">
    <source>
        <dbReference type="ARBA" id="ARBA00022737"/>
    </source>
</evidence>
<dbReference type="Pfam" id="PF07593">
    <property type="entry name" value="UnbV_ASPIC"/>
    <property type="match status" value="1"/>
</dbReference>
<dbReference type="InterPro" id="IPR011519">
    <property type="entry name" value="UnbV_ASPIC"/>
</dbReference>
<comment type="caution">
    <text evidence="6">The sequence shown here is derived from an EMBL/GenBank/DDBJ whole genome shotgun (WGS) entry which is preliminary data.</text>
</comment>
<feature type="domain" description="ASPIC/UnbV" evidence="5">
    <location>
        <begin position="525"/>
        <end position="592"/>
    </location>
</feature>
<dbReference type="PANTHER" id="PTHR16026:SF0">
    <property type="entry name" value="CARTILAGE ACIDIC PROTEIN 1"/>
    <property type="match status" value="1"/>
</dbReference>
<evidence type="ECO:0000256" key="3">
    <source>
        <dbReference type="ARBA" id="ARBA00023180"/>
    </source>
</evidence>
<organism evidence="6 7">
    <name type="scientific">Cesiribacter andamanensis AMV16</name>
    <dbReference type="NCBI Taxonomy" id="1279009"/>
    <lineage>
        <taxon>Bacteria</taxon>
        <taxon>Pseudomonadati</taxon>
        <taxon>Bacteroidota</taxon>
        <taxon>Cytophagia</taxon>
        <taxon>Cytophagales</taxon>
        <taxon>Cesiribacteraceae</taxon>
        <taxon>Cesiribacter</taxon>
    </lineage>
</organism>
<dbReference type="InterPro" id="IPR013517">
    <property type="entry name" value="FG-GAP"/>
</dbReference>
<protein>
    <submittedName>
        <fullName evidence="6">FG-GAP repeat protein</fullName>
    </submittedName>
</protein>
<reference evidence="6 7" key="1">
    <citation type="journal article" date="2013" name="Genome Announc.">
        <title>Draft Genome Sequence of Cesiribacter andamanensis Strain AMV16T, Isolated from a Soil Sample from a Mud Volcano in the Andaman Islands, India.</title>
        <authorList>
            <person name="Shivaji S."/>
            <person name="Ara S."/>
            <person name="Begum Z."/>
            <person name="Srinivas T.N."/>
            <person name="Singh A."/>
            <person name="Kumar Pinnaka A."/>
        </authorList>
    </citation>
    <scope>NUCLEOTIDE SEQUENCE [LARGE SCALE GENOMIC DNA]</scope>
    <source>
        <strain evidence="6 7">AMV16</strain>
    </source>
</reference>
<evidence type="ECO:0000256" key="1">
    <source>
        <dbReference type="ARBA" id="ARBA00022729"/>
    </source>
</evidence>
<dbReference type="STRING" id="1279009.ADICEAN_03161"/>
<keyword evidence="3" id="KW-0325">Glycoprotein</keyword>